<organism evidence="2 3">
    <name type="scientific">Anoxybacillus pushchinoensis</name>
    <dbReference type="NCBI Taxonomy" id="150248"/>
    <lineage>
        <taxon>Bacteria</taxon>
        <taxon>Bacillati</taxon>
        <taxon>Bacillota</taxon>
        <taxon>Bacilli</taxon>
        <taxon>Bacillales</taxon>
        <taxon>Anoxybacillaceae</taxon>
        <taxon>Anoxybacillus</taxon>
    </lineage>
</organism>
<dbReference type="STRING" id="150248.SAMN05216169_100672"/>
<gene>
    <name evidence="2" type="ORF">SAMN05216169_100672</name>
</gene>
<dbReference type="InterPro" id="IPR050706">
    <property type="entry name" value="Cyclic-di-GMP_PDE-like"/>
</dbReference>
<protein>
    <submittedName>
        <fullName evidence="2">EAL domain-containing protein</fullName>
    </submittedName>
</protein>
<evidence type="ECO:0000259" key="1">
    <source>
        <dbReference type="PROSITE" id="PS50883"/>
    </source>
</evidence>
<keyword evidence="3" id="KW-1185">Reference proteome</keyword>
<evidence type="ECO:0000313" key="3">
    <source>
        <dbReference type="Proteomes" id="UP000198979"/>
    </source>
</evidence>
<dbReference type="Gene3D" id="3.20.20.450">
    <property type="entry name" value="EAL domain"/>
    <property type="match status" value="1"/>
</dbReference>
<dbReference type="InterPro" id="IPR035919">
    <property type="entry name" value="EAL_sf"/>
</dbReference>
<dbReference type="AlphaFoldDB" id="A0A1I0STJ6"/>
<sequence>MVDGRYVSKQIEITTWVLKEACQQVKQWQHHFPTLKLAVNLSPFLLNRKQFVTHVKNILQETQFPPTYLILEITESGLMENIETGKHVLTQLKQLGVQVAIDDFGTGFSSLAYKIRFVKARDFSRWDEMKQKY</sequence>
<dbReference type="SUPFAM" id="SSF141868">
    <property type="entry name" value="EAL domain-like"/>
    <property type="match status" value="1"/>
</dbReference>
<dbReference type="SMART" id="SM00052">
    <property type="entry name" value="EAL"/>
    <property type="match status" value="1"/>
</dbReference>
<reference evidence="3" key="1">
    <citation type="submission" date="2016-10" db="EMBL/GenBank/DDBJ databases">
        <authorList>
            <person name="Varghese N."/>
            <person name="Submissions S."/>
        </authorList>
    </citation>
    <scope>NUCLEOTIDE SEQUENCE [LARGE SCALE GENOMIC DNA]</scope>
    <source>
        <strain evidence="3">K1</strain>
    </source>
</reference>
<proteinExistence type="predicted"/>
<evidence type="ECO:0000313" key="2">
    <source>
        <dbReference type="EMBL" id="SFA42845.1"/>
    </source>
</evidence>
<dbReference type="PANTHER" id="PTHR33121">
    <property type="entry name" value="CYCLIC DI-GMP PHOSPHODIESTERASE PDEF"/>
    <property type="match status" value="1"/>
</dbReference>
<dbReference type="Pfam" id="PF00563">
    <property type="entry name" value="EAL"/>
    <property type="match status" value="1"/>
</dbReference>
<dbReference type="Proteomes" id="UP000198979">
    <property type="component" value="Unassembled WGS sequence"/>
</dbReference>
<dbReference type="InterPro" id="IPR001633">
    <property type="entry name" value="EAL_dom"/>
</dbReference>
<accession>A0A1I0STJ6</accession>
<dbReference type="GO" id="GO:0071111">
    <property type="term" value="F:cyclic-guanylate-specific phosphodiesterase activity"/>
    <property type="evidence" value="ECO:0007669"/>
    <property type="project" value="InterPro"/>
</dbReference>
<dbReference type="PANTHER" id="PTHR33121:SF70">
    <property type="entry name" value="SIGNALING PROTEIN YKOW"/>
    <property type="match status" value="1"/>
</dbReference>
<feature type="domain" description="EAL" evidence="1">
    <location>
        <begin position="1"/>
        <end position="133"/>
    </location>
</feature>
<dbReference type="PROSITE" id="PS50883">
    <property type="entry name" value="EAL"/>
    <property type="match status" value="1"/>
</dbReference>
<dbReference type="CDD" id="cd01948">
    <property type="entry name" value="EAL"/>
    <property type="match status" value="1"/>
</dbReference>
<dbReference type="EMBL" id="FOJQ01000006">
    <property type="protein sequence ID" value="SFA42845.1"/>
    <property type="molecule type" value="Genomic_DNA"/>
</dbReference>
<name>A0A1I0STJ6_9BACL</name>